<dbReference type="AlphaFoldDB" id="A0A091GLG2"/>
<feature type="non-terminal residue" evidence="1">
    <location>
        <position position="144"/>
    </location>
</feature>
<gene>
    <name evidence="1" type="ORF">N303_13334</name>
</gene>
<protein>
    <recommendedName>
        <fullName evidence="3">Envelope glycoprotein</fullName>
    </recommendedName>
</protein>
<dbReference type="SUPFAM" id="SSF58069">
    <property type="entry name" value="Virus ectodomain"/>
    <property type="match status" value="1"/>
</dbReference>
<dbReference type="Proteomes" id="UP000053760">
    <property type="component" value="Unassembled WGS sequence"/>
</dbReference>
<name>A0A091GLG2_CUCCA</name>
<organism evidence="1 2">
    <name type="scientific">Cuculus canorus</name>
    <name type="common">Common cuckoo</name>
    <dbReference type="NCBI Taxonomy" id="55661"/>
    <lineage>
        <taxon>Eukaryota</taxon>
        <taxon>Metazoa</taxon>
        <taxon>Chordata</taxon>
        <taxon>Craniata</taxon>
        <taxon>Vertebrata</taxon>
        <taxon>Euteleostomi</taxon>
        <taxon>Archelosauria</taxon>
        <taxon>Archosauria</taxon>
        <taxon>Dinosauria</taxon>
        <taxon>Saurischia</taxon>
        <taxon>Theropoda</taxon>
        <taxon>Coelurosauria</taxon>
        <taxon>Aves</taxon>
        <taxon>Neognathae</taxon>
        <taxon>Neoaves</taxon>
        <taxon>Otidimorphae</taxon>
        <taxon>Cuculiformes</taxon>
        <taxon>Cuculidae</taxon>
        <taxon>Cuculus</taxon>
    </lineage>
</organism>
<sequence length="144" mass="15918">WKPGEILAASALASGVATAAALTKLTNLGCWLTKQTNATSIALGGLLTDVDSVRHVTLQNRAAIDSISMRTWVGRFEGICCMNLPDHSESIHHQLKQLKDLTKQLQHNNDPDWLKQLLCGWGIRDWLQELVMKIGIILLIIVIL</sequence>
<dbReference type="EMBL" id="KL448285">
    <property type="protein sequence ID" value="KFO82024.1"/>
    <property type="molecule type" value="Genomic_DNA"/>
</dbReference>
<evidence type="ECO:0000313" key="1">
    <source>
        <dbReference type="EMBL" id="KFO82024.1"/>
    </source>
</evidence>
<evidence type="ECO:0000313" key="2">
    <source>
        <dbReference type="Proteomes" id="UP000053760"/>
    </source>
</evidence>
<dbReference type="Gene3D" id="1.10.287.210">
    <property type="match status" value="1"/>
</dbReference>
<reference evidence="1 2" key="1">
    <citation type="submission" date="2014-04" db="EMBL/GenBank/DDBJ databases">
        <title>Genome evolution of avian class.</title>
        <authorList>
            <person name="Zhang G."/>
            <person name="Li C."/>
        </authorList>
    </citation>
    <scope>NUCLEOTIDE SEQUENCE [LARGE SCALE GENOMIC DNA]</scope>
    <source>
        <strain evidence="1">BGI_N303</strain>
    </source>
</reference>
<evidence type="ECO:0008006" key="3">
    <source>
        <dbReference type="Google" id="ProtNLM"/>
    </source>
</evidence>
<feature type="non-terminal residue" evidence="1">
    <location>
        <position position="1"/>
    </location>
</feature>
<keyword evidence="2" id="KW-1185">Reference proteome</keyword>
<accession>A0A091GLG2</accession>
<proteinExistence type="predicted"/>